<dbReference type="Pfam" id="PF13193">
    <property type="entry name" value="AMP-binding_C"/>
    <property type="match status" value="1"/>
</dbReference>
<organism evidence="3 4">
    <name type="scientific">Aerophototrophica crusticola</name>
    <dbReference type="NCBI Taxonomy" id="1709002"/>
    <lineage>
        <taxon>Bacteria</taxon>
        <taxon>Pseudomonadati</taxon>
        <taxon>Pseudomonadota</taxon>
        <taxon>Alphaproteobacteria</taxon>
        <taxon>Rhodospirillales</taxon>
        <taxon>Rhodospirillaceae</taxon>
        <taxon>Aerophototrophica</taxon>
    </lineage>
</organism>
<feature type="domain" description="AMP-dependent synthetase/ligase" evidence="1">
    <location>
        <begin position="105"/>
        <end position="312"/>
    </location>
</feature>
<dbReference type="EMBL" id="CP051775">
    <property type="protein sequence ID" value="QJE73938.1"/>
    <property type="molecule type" value="Genomic_DNA"/>
</dbReference>
<dbReference type="InterPro" id="IPR045851">
    <property type="entry name" value="AMP-bd_C_sf"/>
</dbReference>
<keyword evidence="4" id="KW-1185">Reference proteome</keyword>
<dbReference type="InterPro" id="IPR025110">
    <property type="entry name" value="AMP-bd_C"/>
</dbReference>
<dbReference type="GO" id="GO:0016878">
    <property type="term" value="F:acid-thiol ligase activity"/>
    <property type="evidence" value="ECO:0007669"/>
    <property type="project" value="UniProtKB-ARBA"/>
</dbReference>
<evidence type="ECO:0000259" key="1">
    <source>
        <dbReference type="Pfam" id="PF00501"/>
    </source>
</evidence>
<accession>A0A858R966</accession>
<name>A0A858R966_9PROT</name>
<gene>
    <name evidence="3" type="ORF">HHL28_13295</name>
</gene>
<dbReference type="InterPro" id="IPR050237">
    <property type="entry name" value="ATP-dep_AMP-bd_enzyme"/>
</dbReference>
<dbReference type="Proteomes" id="UP000501891">
    <property type="component" value="Chromosome"/>
</dbReference>
<evidence type="ECO:0000313" key="4">
    <source>
        <dbReference type="Proteomes" id="UP000501891"/>
    </source>
</evidence>
<dbReference type="PANTHER" id="PTHR43767">
    <property type="entry name" value="LONG-CHAIN-FATTY-ACID--COA LIGASE"/>
    <property type="match status" value="1"/>
</dbReference>
<dbReference type="AlphaFoldDB" id="A0A858R966"/>
<dbReference type="Pfam" id="PF00501">
    <property type="entry name" value="AMP-binding"/>
    <property type="match status" value="1"/>
</dbReference>
<feature type="domain" description="AMP-binding enzyme C-terminal" evidence="2">
    <location>
        <begin position="317"/>
        <end position="391"/>
    </location>
</feature>
<reference evidence="3" key="1">
    <citation type="submission" date="2020-04" db="EMBL/GenBank/DDBJ databases">
        <title>A desert anoxygenic phototrophic bacterium fixes CO2 using RubisCO under aerobic conditions.</title>
        <authorList>
            <person name="Tang K."/>
        </authorList>
    </citation>
    <scope>NUCLEOTIDE SEQUENCE [LARGE SCALE GENOMIC DNA]</scope>
    <source>
        <strain evidence="3">MIMtkB3</strain>
    </source>
</reference>
<sequence>MAWWREDGAVRRLVADLLAGELARLRPGQPLPPATTWEDGLEIGPGGLGADSLELVTLATTLVELLQLQNAGLEDYLLARRTLGGWVGVAAASLARCDGELVFRTSGSTGTPKPCRHALAGLEGEAAVLADLLSAPEPPRRLLAAVPCHHIYGFIHTLLLPKHLGIPVLDVRGKLPGSVAALLRPGDLVIGFPEFWATLLRLAPALPPGVTGVTSTAPCPDAVADGLRARGLARLVQVYGSSETAGIGWRDDPAMPYRLFPRWSATPDGTALRRQGGDPLPLPDQVDWEGLDLFRVGARRDGAVQVGGTNVFPDRVAAILREHPGVADAAVRPFPAGEGLRLKAAVVPAAGQDPDALRADLDRWAATRLTPAERPRSLVLLDALPRTTLGKPADWPLPDPG</sequence>
<proteinExistence type="predicted"/>
<protein>
    <submittedName>
        <fullName evidence="3">AMP-binding protein</fullName>
    </submittedName>
</protein>
<dbReference type="PANTHER" id="PTHR43767:SF1">
    <property type="entry name" value="NONRIBOSOMAL PEPTIDE SYNTHASE PES1 (EUROFUNG)-RELATED"/>
    <property type="match status" value="1"/>
</dbReference>
<dbReference type="Gene3D" id="3.30.300.30">
    <property type="match status" value="1"/>
</dbReference>
<dbReference type="KEGG" id="acru:HHL28_13295"/>
<dbReference type="SUPFAM" id="SSF56801">
    <property type="entry name" value="Acetyl-CoA synthetase-like"/>
    <property type="match status" value="1"/>
</dbReference>
<evidence type="ECO:0000259" key="2">
    <source>
        <dbReference type="Pfam" id="PF13193"/>
    </source>
</evidence>
<dbReference type="Gene3D" id="3.40.50.12780">
    <property type="entry name" value="N-terminal domain of ligase-like"/>
    <property type="match status" value="1"/>
</dbReference>
<evidence type="ECO:0000313" key="3">
    <source>
        <dbReference type="EMBL" id="QJE73938.1"/>
    </source>
</evidence>
<dbReference type="InterPro" id="IPR042099">
    <property type="entry name" value="ANL_N_sf"/>
</dbReference>
<dbReference type="InterPro" id="IPR000873">
    <property type="entry name" value="AMP-dep_synth/lig_dom"/>
</dbReference>